<keyword evidence="11 13" id="KW-0472">Membrane</keyword>
<dbReference type="Proteomes" id="UP000241201">
    <property type="component" value="Unassembled WGS sequence"/>
</dbReference>
<evidence type="ECO:0000256" key="8">
    <source>
        <dbReference type="ARBA" id="ARBA00022692"/>
    </source>
</evidence>
<evidence type="ECO:0000256" key="1">
    <source>
        <dbReference type="ARBA" id="ARBA00003408"/>
    </source>
</evidence>
<dbReference type="InterPro" id="IPR050222">
    <property type="entry name" value="MATE_MdtK"/>
</dbReference>
<dbReference type="GeneID" id="77470975"/>
<keyword evidence="5" id="KW-0813">Transport</keyword>
<evidence type="ECO:0000313" key="15">
    <source>
        <dbReference type="Proteomes" id="UP000241201"/>
    </source>
</evidence>
<feature type="transmembrane region" description="Helical" evidence="13">
    <location>
        <begin position="237"/>
        <end position="258"/>
    </location>
</feature>
<dbReference type="PANTHER" id="PTHR43298">
    <property type="entry name" value="MULTIDRUG RESISTANCE PROTEIN NORM-RELATED"/>
    <property type="match status" value="1"/>
</dbReference>
<keyword evidence="10" id="KW-0406">Ion transport</keyword>
<feature type="transmembrane region" description="Helical" evidence="13">
    <location>
        <begin position="320"/>
        <end position="339"/>
    </location>
</feature>
<evidence type="ECO:0000256" key="7">
    <source>
        <dbReference type="ARBA" id="ARBA00022475"/>
    </source>
</evidence>
<feature type="transmembrane region" description="Helical" evidence="13">
    <location>
        <begin position="12"/>
        <end position="36"/>
    </location>
</feature>
<proteinExistence type="inferred from homology"/>
<accession>A0A2T3FY41</accession>
<feature type="transmembrane region" description="Helical" evidence="13">
    <location>
        <begin position="56"/>
        <end position="77"/>
    </location>
</feature>
<evidence type="ECO:0000256" key="5">
    <source>
        <dbReference type="ARBA" id="ARBA00022448"/>
    </source>
</evidence>
<evidence type="ECO:0000256" key="3">
    <source>
        <dbReference type="ARBA" id="ARBA00010199"/>
    </source>
</evidence>
<evidence type="ECO:0000313" key="14">
    <source>
        <dbReference type="EMBL" id="PST40198.1"/>
    </source>
</evidence>
<dbReference type="GO" id="GO:0042910">
    <property type="term" value="F:xenobiotic transmembrane transporter activity"/>
    <property type="evidence" value="ECO:0007669"/>
    <property type="project" value="InterPro"/>
</dbReference>
<keyword evidence="15" id="KW-1185">Reference proteome</keyword>
<feature type="transmembrane region" description="Helical" evidence="13">
    <location>
        <begin position="164"/>
        <end position="188"/>
    </location>
</feature>
<evidence type="ECO:0000256" key="6">
    <source>
        <dbReference type="ARBA" id="ARBA00022449"/>
    </source>
</evidence>
<gene>
    <name evidence="14" type="ORF">C7U55_07725</name>
</gene>
<comment type="caution">
    <text evidence="14">The sequence shown here is derived from an EMBL/GenBank/DDBJ whole genome shotgun (WGS) entry which is preliminary data.</text>
</comment>
<feature type="transmembrane region" description="Helical" evidence="13">
    <location>
        <begin position="389"/>
        <end position="412"/>
    </location>
</feature>
<sequence>MENKNPMEYKKVFPLLMSMAIPPMISMLIQSLYNIIDSIFVSQLGEEALTAVSLIYPLQNLSLAVSCGIGIAMNAFIARHLGAKDDKKASYYATQGIVMSVAHSLLFLIIGLFLIRPFLNMFTTNTKVIEYGMQYGIIVVSLVIGQFIHLAIEKMFQATGNMMMPMLMQIFGAVINIILDPILIFGYFGLPALGVSGAAIATVIGQFSAAILAVVLFKRYNTHLHISFKGLKIDFRVMSQLYSVAVPSTVMMCLPSILVSLLNGMLATISQSAVAFFGVYYKLQTFIYMPTTGVVQGMRPLMSYNYGAHLKERMHQILKVSGLAIATILGLGTLLFFMIPDILLSLFNASKGMLEIGQTGLRILSISFVVSSFGVLMSGVFESLGMGKYSLIVSLLRQLVITVPLAYLLLQIMGIEGIWLSFVIAELIASMGAYIFYCKKFKVLL</sequence>
<dbReference type="EMBL" id="PYLP01000008">
    <property type="protein sequence ID" value="PST40198.1"/>
    <property type="molecule type" value="Genomic_DNA"/>
</dbReference>
<dbReference type="GO" id="GO:0015297">
    <property type="term" value="F:antiporter activity"/>
    <property type="evidence" value="ECO:0007669"/>
    <property type="project" value="UniProtKB-KW"/>
</dbReference>
<dbReference type="AlphaFoldDB" id="A0A2T3FY41"/>
<organism evidence="14 15">
    <name type="scientific">Faecalibacillus faecis</name>
    <dbReference type="NCBI Taxonomy" id="1982628"/>
    <lineage>
        <taxon>Bacteria</taxon>
        <taxon>Bacillati</taxon>
        <taxon>Bacillota</taxon>
        <taxon>Erysipelotrichia</taxon>
        <taxon>Erysipelotrichales</taxon>
        <taxon>Coprobacillaceae</taxon>
        <taxon>Faecalibacillus</taxon>
    </lineage>
</organism>
<comment type="function">
    <text evidence="1">Multidrug efflux pump.</text>
</comment>
<evidence type="ECO:0000256" key="10">
    <source>
        <dbReference type="ARBA" id="ARBA00023065"/>
    </source>
</evidence>
<dbReference type="Pfam" id="PF01554">
    <property type="entry name" value="MatE"/>
    <property type="match status" value="2"/>
</dbReference>
<reference evidence="15" key="1">
    <citation type="submission" date="2018-03" db="EMBL/GenBank/DDBJ databases">
        <title>Lachnoclostridium SNUG30370 gen.nov., sp.nov., isolated from human faeces.</title>
        <authorList>
            <person name="Seo B."/>
            <person name="Jeon K."/>
            <person name="Ko G."/>
        </authorList>
    </citation>
    <scope>NUCLEOTIDE SEQUENCE [LARGE SCALE GENOMIC DNA]</scope>
    <source>
        <strain evidence="15">SNUG30370</strain>
    </source>
</reference>
<dbReference type="InterPro" id="IPR002528">
    <property type="entry name" value="MATE_fam"/>
</dbReference>
<comment type="similarity">
    <text evidence="3">Belongs to the multi antimicrobial extrusion (MATE) (TC 2.A.66.1) family.</text>
</comment>
<feature type="transmembrane region" description="Helical" evidence="13">
    <location>
        <begin position="194"/>
        <end position="217"/>
    </location>
</feature>
<comment type="subcellular location">
    <subcellularLocation>
        <location evidence="2">Cell membrane</location>
        <topology evidence="2">Multi-pass membrane protein</topology>
    </subcellularLocation>
</comment>
<dbReference type="GO" id="GO:0005886">
    <property type="term" value="C:plasma membrane"/>
    <property type="evidence" value="ECO:0007669"/>
    <property type="project" value="UniProtKB-SubCell"/>
</dbReference>
<evidence type="ECO:0000256" key="9">
    <source>
        <dbReference type="ARBA" id="ARBA00022989"/>
    </source>
</evidence>
<keyword evidence="8 13" id="KW-0812">Transmembrane</keyword>
<evidence type="ECO:0000256" key="2">
    <source>
        <dbReference type="ARBA" id="ARBA00004651"/>
    </source>
</evidence>
<dbReference type="RefSeq" id="WP_106988074.1">
    <property type="nucleotide sequence ID" value="NZ_PYLP01000008.1"/>
</dbReference>
<feature type="transmembrane region" description="Helical" evidence="13">
    <location>
        <begin position="135"/>
        <end position="152"/>
    </location>
</feature>
<dbReference type="GO" id="GO:0006811">
    <property type="term" value="P:monoatomic ion transport"/>
    <property type="evidence" value="ECO:0007669"/>
    <property type="project" value="UniProtKB-KW"/>
</dbReference>
<evidence type="ECO:0000256" key="12">
    <source>
        <dbReference type="ARBA" id="ARBA00031636"/>
    </source>
</evidence>
<dbReference type="PANTHER" id="PTHR43298:SF2">
    <property type="entry name" value="FMN_FAD EXPORTER YEEO-RELATED"/>
    <property type="match status" value="1"/>
</dbReference>
<dbReference type="InterPro" id="IPR048279">
    <property type="entry name" value="MdtK-like"/>
</dbReference>
<feature type="transmembrane region" description="Helical" evidence="13">
    <location>
        <begin position="359"/>
        <end position="377"/>
    </location>
</feature>
<dbReference type="PIRSF" id="PIRSF006603">
    <property type="entry name" value="DinF"/>
    <property type="match status" value="1"/>
</dbReference>
<keyword evidence="6" id="KW-0050">Antiport</keyword>
<dbReference type="NCBIfam" id="TIGR00797">
    <property type="entry name" value="matE"/>
    <property type="match status" value="1"/>
</dbReference>
<feature type="transmembrane region" description="Helical" evidence="13">
    <location>
        <begin position="418"/>
        <end position="437"/>
    </location>
</feature>
<keyword evidence="9 13" id="KW-1133">Transmembrane helix</keyword>
<evidence type="ECO:0000256" key="13">
    <source>
        <dbReference type="SAM" id="Phobius"/>
    </source>
</evidence>
<keyword evidence="7" id="KW-1003">Cell membrane</keyword>
<feature type="transmembrane region" description="Helical" evidence="13">
    <location>
        <begin position="89"/>
        <end position="115"/>
    </location>
</feature>
<protein>
    <recommendedName>
        <fullName evidence="4">Probable multidrug resistance protein NorM</fullName>
    </recommendedName>
    <alternativeName>
        <fullName evidence="12">Multidrug-efflux transporter</fullName>
    </alternativeName>
</protein>
<name>A0A2T3FY41_9FIRM</name>
<evidence type="ECO:0000256" key="4">
    <source>
        <dbReference type="ARBA" id="ARBA00020268"/>
    </source>
</evidence>
<evidence type="ECO:0000256" key="11">
    <source>
        <dbReference type="ARBA" id="ARBA00023136"/>
    </source>
</evidence>